<dbReference type="Proteomes" id="UP000002207">
    <property type="component" value="Chromosome"/>
</dbReference>
<keyword evidence="2" id="KW-1185">Reference proteome</keyword>
<dbReference type="InterPro" id="IPR019651">
    <property type="entry name" value="Glutamate_DH_NAD-spec"/>
</dbReference>
<dbReference type="KEGG" id="aca:ACP_0796"/>
<gene>
    <name evidence="1" type="ordered locus">ACP_0796</name>
</gene>
<accession>C1F2D1</accession>
<dbReference type="Pfam" id="PF10712">
    <property type="entry name" value="NAD-GH"/>
    <property type="match status" value="1"/>
</dbReference>
<name>C1F2D1_ACIC5</name>
<evidence type="ECO:0000313" key="1">
    <source>
        <dbReference type="EMBL" id="ACO33777.1"/>
    </source>
</evidence>
<dbReference type="HOGENOM" id="CLU_009163_1_0_0"/>
<reference evidence="1 2" key="1">
    <citation type="journal article" date="2009" name="Appl. Environ. Microbiol.">
        <title>Three genomes from the phylum Acidobacteria provide insight into the lifestyles of these microorganisms in soils.</title>
        <authorList>
            <person name="Ward N.L."/>
            <person name="Challacombe J.F."/>
            <person name="Janssen P.H."/>
            <person name="Henrissat B."/>
            <person name="Coutinho P.M."/>
            <person name="Wu M."/>
            <person name="Xie G."/>
            <person name="Haft D.H."/>
            <person name="Sait M."/>
            <person name="Badger J."/>
            <person name="Barabote R.D."/>
            <person name="Bradley B."/>
            <person name="Brettin T.S."/>
            <person name="Brinkac L.M."/>
            <person name="Bruce D."/>
            <person name="Creasy T."/>
            <person name="Daugherty S.C."/>
            <person name="Davidsen T.M."/>
            <person name="DeBoy R.T."/>
            <person name="Detter J.C."/>
            <person name="Dodson R.J."/>
            <person name="Durkin A.S."/>
            <person name="Ganapathy A."/>
            <person name="Gwinn-Giglio M."/>
            <person name="Han C.S."/>
            <person name="Khouri H."/>
            <person name="Kiss H."/>
            <person name="Kothari S.P."/>
            <person name="Madupu R."/>
            <person name="Nelson K.E."/>
            <person name="Nelson W.C."/>
            <person name="Paulsen I."/>
            <person name="Penn K."/>
            <person name="Ren Q."/>
            <person name="Rosovitz M.J."/>
            <person name="Selengut J.D."/>
            <person name="Shrivastava S."/>
            <person name="Sullivan S.A."/>
            <person name="Tapia R."/>
            <person name="Thompson L.S."/>
            <person name="Watkins K.L."/>
            <person name="Yang Q."/>
            <person name="Yu C."/>
            <person name="Zafar N."/>
            <person name="Zhou L."/>
            <person name="Kuske C.R."/>
        </authorList>
    </citation>
    <scope>NUCLEOTIDE SEQUENCE [LARGE SCALE GENOMIC DNA]</scope>
    <source>
        <strain evidence="2">ATCC 51196 / DSM 11244 / BCRC 80197 / JCM 7670 / NBRC 15755 / NCIMB 13165 / 161</strain>
    </source>
</reference>
<dbReference type="EMBL" id="CP001472">
    <property type="protein sequence ID" value="ACO33777.1"/>
    <property type="molecule type" value="Genomic_DNA"/>
</dbReference>
<dbReference type="eggNOG" id="ENOG502Z9JM">
    <property type="taxonomic scope" value="Bacteria"/>
</dbReference>
<evidence type="ECO:0000313" key="2">
    <source>
        <dbReference type="Proteomes" id="UP000002207"/>
    </source>
</evidence>
<proteinExistence type="predicted"/>
<protein>
    <submittedName>
        <fullName evidence="1">NAD-specific glutamate dehydrogenase domain protein</fullName>
    </submittedName>
</protein>
<sequence length="662" mass="70565">MVLVCGAGGLLLLVHVHVLGVDHAVVLLLLGLRFAGGRFARGSRAGSGVGLVHGLGQLVRRGGQLLARGVQFLGRRSAFERLLGVSQGGLHFGLLLTRNLVAVLLQHLLDVVDEVVELVAGLDLVALGLVFGRVRLGFLGHALHLFLAESRGGGDGDLLVLAGGRILRGHVQNAVGVDVKGDLDLRHAARRRRNAAQLELAQRAVLPGHGALALQHVYFDFGLAVTRRREGLRLLGRDGRVARNHRRRHAAQRFDGQGQRRHVEQQQILDLTGQDARLHGRANRHHFIGVHAAMGLLAKELLDDLLNAGHAGLSAYQHHFVNLARVHTGIGHGLLAGLNGALQNVLDELLQLGAGQLLHQVLGAGCIGGDEGQVDLGFKRGRKLDLGALGGVLQALQGHFVALGAQVEAFVLLELVDEPVHDLLVEVVAAQVCVAIGRLHLDDAFAHFENGDVERTAAKVIYGDGLVLLLVEAIGQRGRGRLVDDALDVEPGNFAGVLGGLALRVVKVGRNRDDGLGHRGAQVVFGGLLELLQNHGRNFGGGVVLALRLDDDVVALLLDLVGHHLHFVVHFILAAAHEALDGVNRVLRIGNRLALGHLAHQTLAALGKSHHRRRGAAALFVGDHLRFAAFHHGHHGIGGSEVNSNNLCHCSLPAPVCKPFWC</sequence>
<organism evidence="1 2">
    <name type="scientific">Acidobacterium capsulatum (strain ATCC 51196 / DSM 11244 / BCRC 80197 / JCM 7670 / NBRC 15755 / NCIMB 13165 / 161)</name>
    <dbReference type="NCBI Taxonomy" id="240015"/>
    <lineage>
        <taxon>Bacteria</taxon>
        <taxon>Pseudomonadati</taxon>
        <taxon>Acidobacteriota</taxon>
        <taxon>Terriglobia</taxon>
        <taxon>Terriglobales</taxon>
        <taxon>Acidobacteriaceae</taxon>
        <taxon>Acidobacterium</taxon>
    </lineage>
</organism>
<dbReference type="InParanoid" id="C1F2D1"/>
<dbReference type="AlphaFoldDB" id="C1F2D1"/>